<dbReference type="GO" id="GO:0004674">
    <property type="term" value="F:protein serine/threonine kinase activity"/>
    <property type="evidence" value="ECO:0007669"/>
    <property type="project" value="UniProtKB-KW"/>
</dbReference>
<dbReference type="InterPro" id="IPR050236">
    <property type="entry name" value="Ser_Thr_kinase_AGC"/>
</dbReference>
<dbReference type="PANTHER" id="PTHR24356">
    <property type="entry name" value="SERINE/THREONINE-PROTEIN KINASE"/>
    <property type="match status" value="1"/>
</dbReference>
<reference evidence="11" key="1">
    <citation type="submission" date="2021-02" db="EMBL/GenBank/DDBJ databases">
        <authorList>
            <person name="Nieuwenhuis M."/>
            <person name="Van De Peppel L.J.J."/>
        </authorList>
    </citation>
    <scope>NUCLEOTIDE SEQUENCE</scope>
    <source>
        <strain evidence="11">D49</strain>
    </source>
</reference>
<protein>
    <recommendedName>
        <fullName evidence="1">non-specific serine/threonine protein kinase</fullName>
        <ecNumber evidence="1">2.7.11.1</ecNumber>
    </recommendedName>
</protein>
<name>A0A9P7G271_9AGAR</name>
<feature type="region of interest" description="Disordered" evidence="9">
    <location>
        <begin position="419"/>
        <end position="448"/>
    </location>
</feature>
<evidence type="ECO:0000259" key="10">
    <source>
        <dbReference type="PROSITE" id="PS50011"/>
    </source>
</evidence>
<sequence length="696" mass="77240">MSRIAPFVAPRSSTKFLVNQQVGHGHIGQVFKARDVRSKKVVTLKASLDGGKASFLVPLLASFHDSVNYYLVTEFFGGNDLAIRIGSSGKFTDEQARFYAAELVATLEELREKGIIHRDIKPAKIMFTPEGRLRLTDFGSAKKFYGGTTPLIQSSGSSFFFDVQPEEDSGIFVLPDIEDAPFTAKDTVGTPAYMAPELHLGKPYSFEVDIHSAGLPFAHGCLAIEDIKNSVLDGVLTFQDTDGVSEVAQDPLKRMLGKNRMSLEDIKGHPYFHNVPWDRVERQTLLPPYRPFIPVSSMNQKVNPFPIGEKYIKATDPKPHFSYASSRLLDGYYTVPSKAKQVALNISSLMDKVTGLNTLTPLDLVWVTPLLAKLPHVSSHTPPTVVSSPVPILLRTSPSVSTLAPEMQAFDRDRLLPYTEGQSGRLPQLSPEEEVPMNLKAPRGRLPSREVRAKLLSRPKSKEARRTAEKLEEKAARTPFADITNATGGLHRHANLRRPSRQMTTTKTLESRLPVPIQIVSVCQPMVCSPHEMVIQSISTIIEYPEAPPTPLEVIDSRKISNVQSNRTTDQKSGGIERALPPRTLSPQLRQLHLPGIVKARGSAPRNSDEPLSPAYSSNLKMESNRICQSGQPIPTIGPKHKILMKNANTVSKRDRQLHFEHSFAHSILVVPVRRLWVRMSMIASRLMKNWTGCSD</sequence>
<dbReference type="PANTHER" id="PTHR24356:SF1">
    <property type="entry name" value="SERINE_THREONINE-PROTEIN KINASE GREATWALL"/>
    <property type="match status" value="1"/>
</dbReference>
<evidence type="ECO:0000256" key="5">
    <source>
        <dbReference type="ARBA" id="ARBA00022777"/>
    </source>
</evidence>
<dbReference type="SUPFAM" id="SSF56112">
    <property type="entry name" value="Protein kinase-like (PK-like)"/>
    <property type="match status" value="1"/>
</dbReference>
<evidence type="ECO:0000313" key="12">
    <source>
        <dbReference type="Proteomes" id="UP000717328"/>
    </source>
</evidence>
<dbReference type="PROSITE" id="PS50011">
    <property type="entry name" value="PROTEIN_KINASE_DOM"/>
    <property type="match status" value="1"/>
</dbReference>
<dbReference type="EMBL" id="JABCKI010005719">
    <property type="protein sequence ID" value="KAG5639505.1"/>
    <property type="molecule type" value="Genomic_DNA"/>
</dbReference>
<dbReference type="InterPro" id="IPR000719">
    <property type="entry name" value="Prot_kinase_dom"/>
</dbReference>
<evidence type="ECO:0000313" key="11">
    <source>
        <dbReference type="EMBL" id="KAG5639505.1"/>
    </source>
</evidence>
<evidence type="ECO:0000256" key="1">
    <source>
        <dbReference type="ARBA" id="ARBA00012513"/>
    </source>
</evidence>
<reference evidence="11" key="2">
    <citation type="submission" date="2021-10" db="EMBL/GenBank/DDBJ databases">
        <title>Phylogenomics reveals ancestral predisposition of the termite-cultivated fungus Termitomyces towards a domesticated lifestyle.</title>
        <authorList>
            <person name="Auxier B."/>
            <person name="Grum-Grzhimaylo A."/>
            <person name="Cardenas M.E."/>
            <person name="Lodge J.D."/>
            <person name="Laessoe T."/>
            <person name="Pedersen O."/>
            <person name="Smith M.E."/>
            <person name="Kuyper T.W."/>
            <person name="Franco-Molano E.A."/>
            <person name="Baroni T.J."/>
            <person name="Aanen D.K."/>
        </authorList>
    </citation>
    <scope>NUCLEOTIDE SEQUENCE</scope>
    <source>
        <strain evidence="11">D49</strain>
    </source>
</reference>
<organism evidence="11 12">
    <name type="scientific">Sphagnurus paluster</name>
    <dbReference type="NCBI Taxonomy" id="117069"/>
    <lineage>
        <taxon>Eukaryota</taxon>
        <taxon>Fungi</taxon>
        <taxon>Dikarya</taxon>
        <taxon>Basidiomycota</taxon>
        <taxon>Agaricomycotina</taxon>
        <taxon>Agaricomycetes</taxon>
        <taxon>Agaricomycetidae</taxon>
        <taxon>Agaricales</taxon>
        <taxon>Tricholomatineae</taxon>
        <taxon>Lyophyllaceae</taxon>
        <taxon>Sphagnurus</taxon>
    </lineage>
</organism>
<dbReference type="Gene3D" id="3.30.200.20">
    <property type="entry name" value="Phosphorylase Kinase, domain 1"/>
    <property type="match status" value="1"/>
</dbReference>
<evidence type="ECO:0000256" key="4">
    <source>
        <dbReference type="ARBA" id="ARBA00022741"/>
    </source>
</evidence>
<dbReference type="Proteomes" id="UP000717328">
    <property type="component" value="Unassembled WGS sequence"/>
</dbReference>
<gene>
    <name evidence="11" type="ORF">H0H81_000650</name>
</gene>
<evidence type="ECO:0000256" key="6">
    <source>
        <dbReference type="ARBA" id="ARBA00022840"/>
    </source>
</evidence>
<keyword evidence="5" id="KW-0418">Kinase</keyword>
<dbReference type="OrthoDB" id="68483at2759"/>
<comment type="caution">
    <text evidence="11">The sequence shown here is derived from an EMBL/GenBank/DDBJ whole genome shotgun (WGS) entry which is preliminary data.</text>
</comment>
<feature type="domain" description="Protein kinase" evidence="10">
    <location>
        <begin position="16"/>
        <end position="272"/>
    </location>
</feature>
<keyword evidence="12" id="KW-1185">Reference proteome</keyword>
<evidence type="ECO:0000256" key="2">
    <source>
        <dbReference type="ARBA" id="ARBA00022527"/>
    </source>
</evidence>
<proteinExistence type="predicted"/>
<evidence type="ECO:0000256" key="9">
    <source>
        <dbReference type="SAM" id="MobiDB-lite"/>
    </source>
</evidence>
<dbReference type="GO" id="GO:0005524">
    <property type="term" value="F:ATP binding"/>
    <property type="evidence" value="ECO:0007669"/>
    <property type="project" value="UniProtKB-KW"/>
</dbReference>
<comment type="catalytic activity">
    <reaction evidence="7">
        <text>L-threonyl-[protein] + ATP = O-phospho-L-threonyl-[protein] + ADP + H(+)</text>
        <dbReference type="Rhea" id="RHEA:46608"/>
        <dbReference type="Rhea" id="RHEA-COMP:11060"/>
        <dbReference type="Rhea" id="RHEA-COMP:11605"/>
        <dbReference type="ChEBI" id="CHEBI:15378"/>
        <dbReference type="ChEBI" id="CHEBI:30013"/>
        <dbReference type="ChEBI" id="CHEBI:30616"/>
        <dbReference type="ChEBI" id="CHEBI:61977"/>
        <dbReference type="ChEBI" id="CHEBI:456216"/>
        <dbReference type="EC" id="2.7.11.1"/>
    </reaction>
</comment>
<dbReference type="Gene3D" id="1.10.510.10">
    <property type="entry name" value="Transferase(Phosphotransferase) domain 1"/>
    <property type="match status" value="1"/>
</dbReference>
<keyword evidence="6" id="KW-0067">ATP-binding</keyword>
<comment type="catalytic activity">
    <reaction evidence="8">
        <text>L-seryl-[protein] + ATP = O-phospho-L-seryl-[protein] + ADP + H(+)</text>
        <dbReference type="Rhea" id="RHEA:17989"/>
        <dbReference type="Rhea" id="RHEA-COMP:9863"/>
        <dbReference type="Rhea" id="RHEA-COMP:11604"/>
        <dbReference type="ChEBI" id="CHEBI:15378"/>
        <dbReference type="ChEBI" id="CHEBI:29999"/>
        <dbReference type="ChEBI" id="CHEBI:30616"/>
        <dbReference type="ChEBI" id="CHEBI:83421"/>
        <dbReference type="ChEBI" id="CHEBI:456216"/>
        <dbReference type="EC" id="2.7.11.1"/>
    </reaction>
</comment>
<evidence type="ECO:0000256" key="3">
    <source>
        <dbReference type="ARBA" id="ARBA00022679"/>
    </source>
</evidence>
<dbReference type="InterPro" id="IPR011009">
    <property type="entry name" value="Kinase-like_dom_sf"/>
</dbReference>
<evidence type="ECO:0000256" key="8">
    <source>
        <dbReference type="ARBA" id="ARBA00048679"/>
    </source>
</evidence>
<keyword evidence="4" id="KW-0547">Nucleotide-binding</keyword>
<dbReference type="Pfam" id="PF00069">
    <property type="entry name" value="Pkinase"/>
    <property type="match status" value="1"/>
</dbReference>
<keyword evidence="2" id="KW-0723">Serine/threonine-protein kinase</keyword>
<evidence type="ECO:0000256" key="7">
    <source>
        <dbReference type="ARBA" id="ARBA00047899"/>
    </source>
</evidence>
<accession>A0A9P7G271</accession>
<dbReference type="AlphaFoldDB" id="A0A9P7G271"/>
<keyword evidence="3" id="KW-0808">Transferase</keyword>
<dbReference type="EC" id="2.7.11.1" evidence="1"/>
<dbReference type="SMART" id="SM00220">
    <property type="entry name" value="S_TKc"/>
    <property type="match status" value="1"/>
</dbReference>